<evidence type="ECO:0000313" key="3">
    <source>
        <dbReference type="Proteomes" id="UP000546970"/>
    </source>
</evidence>
<sequence>MQGPAVEDIQTRLIGLGYTIDEQEYTQKLYGDTTARAVASFRVTSGLDALGDVDIICWSALVDASYKLGDRTLYLRLPNFHGADVVALQQALNALGFGCGDVDGYFGPHTENALQQFQENVGLFADGMAFQDTFRYIDRLRHVWEGKPSVLEAEERTGFARAANVLEHYRIAVSGQDAIARNIASRMWNIASATTENSGMVLSEGEAPEGMDLVLELASDELPENAEPRPTLTLAQCNNLSKRISTAFEAAASKPAHLRIELTGLTCYNGTFTSSDAQTLAVRILDGVCAALSD</sequence>
<dbReference type="Proteomes" id="UP000546970">
    <property type="component" value="Unassembled WGS sequence"/>
</dbReference>
<protein>
    <submittedName>
        <fullName evidence="2">Peptidoglycan-binding protein</fullName>
    </submittedName>
</protein>
<evidence type="ECO:0000313" key="2">
    <source>
        <dbReference type="EMBL" id="NMF56364.1"/>
    </source>
</evidence>
<feature type="domain" description="Peptidoglycan binding-like" evidence="1">
    <location>
        <begin position="82"/>
        <end position="129"/>
    </location>
</feature>
<dbReference type="InterPro" id="IPR002477">
    <property type="entry name" value="Peptidoglycan-bd-like"/>
</dbReference>
<dbReference type="AlphaFoldDB" id="A0A7X9UD74"/>
<gene>
    <name evidence="2" type="ORF">HF320_08520</name>
</gene>
<dbReference type="Pfam" id="PF01471">
    <property type="entry name" value="PG_binding_1"/>
    <property type="match status" value="1"/>
</dbReference>
<dbReference type="Gene3D" id="1.10.101.10">
    <property type="entry name" value="PGBD-like superfamily/PGBD"/>
    <property type="match status" value="2"/>
</dbReference>
<dbReference type="SUPFAM" id="SSF47090">
    <property type="entry name" value="PGBD-like"/>
    <property type="match status" value="2"/>
</dbReference>
<reference evidence="2 3" key="1">
    <citation type="submission" date="2020-04" db="EMBL/GenBank/DDBJ databases">
        <title>Collinsella sp. KGMB02528 nov., an anaerobic actinobacterium isolated from human feces.</title>
        <authorList>
            <person name="Han K.-I."/>
            <person name="Eom M.K."/>
            <person name="Kim J.-S."/>
            <person name="Lee K.C."/>
            <person name="Suh M.K."/>
            <person name="Park S.-H."/>
            <person name="Lee J.H."/>
            <person name="Kang S.W."/>
            <person name="Park J.-E."/>
            <person name="Oh B.S."/>
            <person name="Yu S.Y."/>
            <person name="Choi S.-H."/>
            <person name="Lee D.H."/>
            <person name="Yoon H."/>
            <person name="Kim B.-Y."/>
            <person name="Lee J.H."/>
            <person name="Lee J.-S."/>
        </authorList>
    </citation>
    <scope>NUCLEOTIDE SEQUENCE [LARGE SCALE GENOMIC DNA]</scope>
    <source>
        <strain evidence="2 3">KGMB02528</strain>
    </source>
</reference>
<dbReference type="EMBL" id="JABBCP010000007">
    <property type="protein sequence ID" value="NMF56364.1"/>
    <property type="molecule type" value="Genomic_DNA"/>
</dbReference>
<name>A0A7X9UD74_9ACTN</name>
<dbReference type="InterPro" id="IPR036366">
    <property type="entry name" value="PGBDSf"/>
</dbReference>
<evidence type="ECO:0000259" key="1">
    <source>
        <dbReference type="Pfam" id="PF01471"/>
    </source>
</evidence>
<accession>A0A7X9UD74</accession>
<comment type="caution">
    <text evidence="2">The sequence shown here is derived from an EMBL/GenBank/DDBJ whole genome shotgun (WGS) entry which is preliminary data.</text>
</comment>
<dbReference type="InterPro" id="IPR036365">
    <property type="entry name" value="PGBD-like_sf"/>
</dbReference>
<keyword evidence="3" id="KW-1185">Reference proteome</keyword>
<organism evidence="2 3">
    <name type="scientific">Collinsella acetigenes</name>
    <dbReference type="NCBI Taxonomy" id="2713419"/>
    <lineage>
        <taxon>Bacteria</taxon>
        <taxon>Bacillati</taxon>
        <taxon>Actinomycetota</taxon>
        <taxon>Coriobacteriia</taxon>
        <taxon>Coriobacteriales</taxon>
        <taxon>Coriobacteriaceae</taxon>
        <taxon>Collinsella</taxon>
    </lineage>
</organism>
<proteinExistence type="predicted"/>